<evidence type="ECO:0000313" key="2">
    <source>
        <dbReference type="Proteomes" id="UP000254116"/>
    </source>
</evidence>
<proteinExistence type="predicted"/>
<dbReference type="Gene3D" id="3.30.870.10">
    <property type="entry name" value="Endonuclease Chain A"/>
    <property type="match status" value="1"/>
</dbReference>
<dbReference type="GO" id="GO:0016740">
    <property type="term" value="F:transferase activity"/>
    <property type="evidence" value="ECO:0007669"/>
    <property type="project" value="UniProtKB-KW"/>
</dbReference>
<keyword evidence="1" id="KW-0808">Transferase</keyword>
<gene>
    <name evidence="1" type="primary">cls_1</name>
    <name evidence="1" type="ORF">NCTC10702_02074</name>
</gene>
<dbReference type="SUPFAM" id="SSF56024">
    <property type="entry name" value="Phospholipase D/nuclease"/>
    <property type="match status" value="1"/>
</dbReference>
<accession>A0A380EJH0</accession>
<protein>
    <submittedName>
        <fullName evidence="1">Cardiolipin synthase</fullName>
        <ecNumber evidence="1">2.7.8.-</ecNumber>
    </submittedName>
</protein>
<dbReference type="Proteomes" id="UP000254116">
    <property type="component" value="Unassembled WGS sequence"/>
</dbReference>
<evidence type="ECO:0000313" key="1">
    <source>
        <dbReference type="EMBL" id="SUL34999.1"/>
    </source>
</evidence>
<dbReference type="AlphaFoldDB" id="A0A380EJH0"/>
<sequence length="58" mass="6659">MKQGLEVKILYDDVGSKNVKMANFDHFKSLGGEVEAFFASKLPLLNFRMNNRNHRKSS</sequence>
<dbReference type="EMBL" id="UHBY01000003">
    <property type="protein sequence ID" value="SUL34999.1"/>
    <property type="molecule type" value="Genomic_DNA"/>
</dbReference>
<organism evidence="1 2">
    <name type="scientific">Staphylococcus aureus</name>
    <dbReference type="NCBI Taxonomy" id="1280"/>
    <lineage>
        <taxon>Bacteria</taxon>
        <taxon>Bacillati</taxon>
        <taxon>Bacillota</taxon>
        <taxon>Bacilli</taxon>
        <taxon>Bacillales</taxon>
        <taxon>Staphylococcaceae</taxon>
        <taxon>Staphylococcus</taxon>
    </lineage>
</organism>
<reference evidence="1 2" key="1">
    <citation type="submission" date="2018-06" db="EMBL/GenBank/DDBJ databases">
        <authorList>
            <consortium name="Pathogen Informatics"/>
            <person name="Doyle S."/>
        </authorList>
    </citation>
    <scope>NUCLEOTIDE SEQUENCE [LARGE SCALE GENOMIC DNA]</scope>
    <source>
        <strain evidence="1 2">NCTC10702</strain>
    </source>
</reference>
<dbReference type="EC" id="2.7.8.-" evidence="1"/>
<name>A0A380EJH0_STAAU</name>